<keyword evidence="2 6" id="KW-0812">Transmembrane</keyword>
<dbReference type="InterPro" id="IPR052337">
    <property type="entry name" value="SAT4-like"/>
</dbReference>
<evidence type="ECO:0000256" key="6">
    <source>
        <dbReference type="SAM" id="Phobius"/>
    </source>
</evidence>
<feature type="transmembrane region" description="Helical" evidence="6">
    <location>
        <begin position="141"/>
        <end position="168"/>
    </location>
</feature>
<feature type="transmembrane region" description="Helical" evidence="6">
    <location>
        <begin position="105"/>
        <end position="129"/>
    </location>
</feature>
<feature type="transmembrane region" description="Helical" evidence="6">
    <location>
        <begin position="267"/>
        <end position="285"/>
    </location>
</feature>
<dbReference type="PANTHER" id="PTHR33048:SF47">
    <property type="entry name" value="INTEGRAL MEMBRANE PROTEIN-RELATED"/>
    <property type="match status" value="1"/>
</dbReference>
<name>A0A6A6Y8E2_9PEZI</name>
<dbReference type="EMBL" id="MU003710">
    <property type="protein sequence ID" value="KAF2805106.1"/>
    <property type="molecule type" value="Genomic_DNA"/>
</dbReference>
<evidence type="ECO:0000313" key="9">
    <source>
        <dbReference type="Proteomes" id="UP000504636"/>
    </source>
</evidence>
<feature type="transmembrane region" description="Helical" evidence="6">
    <location>
        <begin position="60"/>
        <end position="85"/>
    </location>
</feature>
<dbReference type="PANTHER" id="PTHR33048">
    <property type="entry name" value="PTH11-LIKE INTEGRAL MEMBRANE PROTEIN (AFU_ORTHOLOGUE AFUA_5G11245)"/>
    <property type="match status" value="1"/>
</dbReference>
<feature type="transmembrane region" description="Helical" evidence="6">
    <location>
        <begin position="188"/>
        <end position="209"/>
    </location>
</feature>
<accession>A0A6A6Y8E2</accession>
<sequence>MSHSLSSDPNTYPPGYLEEYSGQGLIAASVAFIVLEVLVAGLRLYARRMKEPGRGLDDWFIWPALFVNVATCIEGVVLIPLAGVGRHLAANYIYHPEKLEAWRKGIFACVWLWALAVCLPKLSILGFYLRFFQRRVERMVTYSLMFIVGATFIATGVATTFQCSPVAFQWDKTIPNGRCFNVLAFYRWMSFPNILTDAVILVLPLPMIWRLHTSTNTKIGIMMMFMTGSVGLISSCLRFVIFFRHNAFQDNTWTSVSLLTWTDIEPGIYFIAACMPSLRPVFLRIRHFLVFPRKSKTITSDPAVDGSRTLNMELATMSFSKGNKRSGFERLVTAEASSEEGREHGQFKGRGTIPSGNIGVTKNITIEHDIA</sequence>
<dbReference type="GeneID" id="54459070"/>
<evidence type="ECO:0000256" key="5">
    <source>
        <dbReference type="ARBA" id="ARBA00038359"/>
    </source>
</evidence>
<reference evidence="8 10" key="1">
    <citation type="journal article" date="2020" name="Stud. Mycol.">
        <title>101 Dothideomycetes genomes: a test case for predicting lifestyles and emergence of pathogens.</title>
        <authorList>
            <person name="Haridas S."/>
            <person name="Albert R."/>
            <person name="Binder M."/>
            <person name="Bloem J."/>
            <person name="Labutti K."/>
            <person name="Salamov A."/>
            <person name="Andreopoulos B."/>
            <person name="Baker S."/>
            <person name="Barry K."/>
            <person name="Bills G."/>
            <person name="Bluhm B."/>
            <person name="Cannon C."/>
            <person name="Castanera R."/>
            <person name="Culley D."/>
            <person name="Daum C."/>
            <person name="Ezra D."/>
            <person name="Gonzalez J."/>
            <person name="Henrissat B."/>
            <person name="Kuo A."/>
            <person name="Liang C."/>
            <person name="Lipzen A."/>
            <person name="Lutzoni F."/>
            <person name="Magnuson J."/>
            <person name="Mondo S."/>
            <person name="Nolan M."/>
            <person name="Ohm R."/>
            <person name="Pangilinan J."/>
            <person name="Park H.-J."/>
            <person name="Ramirez L."/>
            <person name="Alfaro M."/>
            <person name="Sun H."/>
            <person name="Tritt A."/>
            <person name="Yoshinaga Y."/>
            <person name="Zwiers L.-H."/>
            <person name="Turgeon B."/>
            <person name="Goodwin S."/>
            <person name="Spatafora J."/>
            <person name="Crous P."/>
            <person name="Grigoriev I."/>
        </authorList>
    </citation>
    <scope>NUCLEOTIDE SEQUENCE</scope>
    <source>
        <strain evidence="8 10">CBS 304.34</strain>
    </source>
</reference>
<evidence type="ECO:0000256" key="3">
    <source>
        <dbReference type="ARBA" id="ARBA00022989"/>
    </source>
</evidence>
<feature type="transmembrane region" description="Helical" evidence="6">
    <location>
        <begin position="221"/>
        <end position="243"/>
    </location>
</feature>
<feature type="transmembrane region" description="Helical" evidence="6">
    <location>
        <begin position="20"/>
        <end position="39"/>
    </location>
</feature>
<evidence type="ECO:0000256" key="2">
    <source>
        <dbReference type="ARBA" id="ARBA00022692"/>
    </source>
</evidence>
<keyword evidence="9" id="KW-1185">Reference proteome</keyword>
<protein>
    <recommendedName>
        <fullName evidence="7">Rhodopsin domain-containing protein</fullName>
    </recommendedName>
</protein>
<dbReference type="RefSeq" id="XP_033572070.1">
    <property type="nucleotide sequence ID" value="XM_033718177.1"/>
</dbReference>
<keyword evidence="3 6" id="KW-1133">Transmembrane helix</keyword>
<organism evidence="8">
    <name type="scientific">Mytilinidion resinicola</name>
    <dbReference type="NCBI Taxonomy" id="574789"/>
    <lineage>
        <taxon>Eukaryota</taxon>
        <taxon>Fungi</taxon>
        <taxon>Dikarya</taxon>
        <taxon>Ascomycota</taxon>
        <taxon>Pezizomycotina</taxon>
        <taxon>Dothideomycetes</taxon>
        <taxon>Pleosporomycetidae</taxon>
        <taxon>Mytilinidiales</taxon>
        <taxon>Mytilinidiaceae</taxon>
        <taxon>Mytilinidion</taxon>
    </lineage>
</organism>
<evidence type="ECO:0000313" key="10">
    <source>
        <dbReference type="RefSeq" id="XP_033572070.1"/>
    </source>
</evidence>
<dbReference type="GO" id="GO:0016020">
    <property type="term" value="C:membrane"/>
    <property type="evidence" value="ECO:0007669"/>
    <property type="project" value="UniProtKB-SubCell"/>
</dbReference>
<feature type="domain" description="Rhodopsin" evidence="7">
    <location>
        <begin position="42"/>
        <end position="282"/>
    </location>
</feature>
<dbReference type="Pfam" id="PF20684">
    <property type="entry name" value="Fung_rhodopsin"/>
    <property type="match status" value="1"/>
</dbReference>
<reference evidence="10" key="2">
    <citation type="submission" date="2020-04" db="EMBL/GenBank/DDBJ databases">
        <authorList>
            <consortium name="NCBI Genome Project"/>
        </authorList>
    </citation>
    <scope>NUCLEOTIDE SEQUENCE</scope>
    <source>
        <strain evidence="10">CBS 304.34</strain>
    </source>
</reference>
<evidence type="ECO:0000256" key="4">
    <source>
        <dbReference type="ARBA" id="ARBA00023136"/>
    </source>
</evidence>
<dbReference type="Proteomes" id="UP000504636">
    <property type="component" value="Unplaced"/>
</dbReference>
<dbReference type="OrthoDB" id="3529975at2759"/>
<reference evidence="10" key="3">
    <citation type="submission" date="2025-04" db="UniProtKB">
        <authorList>
            <consortium name="RefSeq"/>
        </authorList>
    </citation>
    <scope>IDENTIFICATION</scope>
    <source>
        <strain evidence="10">CBS 304.34</strain>
    </source>
</reference>
<dbReference type="AlphaFoldDB" id="A0A6A6Y8E2"/>
<gene>
    <name evidence="8 10" type="ORF">BDZ99DRAFT_450637</name>
</gene>
<evidence type="ECO:0000259" key="7">
    <source>
        <dbReference type="Pfam" id="PF20684"/>
    </source>
</evidence>
<dbReference type="InterPro" id="IPR049326">
    <property type="entry name" value="Rhodopsin_dom_fungi"/>
</dbReference>
<keyword evidence="4 6" id="KW-0472">Membrane</keyword>
<comment type="similarity">
    <text evidence="5">Belongs to the SAT4 family.</text>
</comment>
<proteinExistence type="inferred from homology"/>
<evidence type="ECO:0000313" key="8">
    <source>
        <dbReference type="EMBL" id="KAF2805106.1"/>
    </source>
</evidence>
<evidence type="ECO:0000256" key="1">
    <source>
        <dbReference type="ARBA" id="ARBA00004141"/>
    </source>
</evidence>
<comment type="subcellular location">
    <subcellularLocation>
        <location evidence="1">Membrane</location>
        <topology evidence="1">Multi-pass membrane protein</topology>
    </subcellularLocation>
</comment>